<proteinExistence type="predicted"/>
<protein>
    <submittedName>
        <fullName evidence="2">Unannotated protein</fullName>
    </submittedName>
</protein>
<feature type="transmembrane region" description="Helical" evidence="1">
    <location>
        <begin position="135"/>
        <end position="154"/>
    </location>
</feature>
<gene>
    <name evidence="2" type="ORF">UFOPK3733_01042</name>
</gene>
<name>A0A6J7J210_9ZZZZ</name>
<keyword evidence="1" id="KW-0812">Transmembrane</keyword>
<organism evidence="2">
    <name type="scientific">freshwater metagenome</name>
    <dbReference type="NCBI Taxonomy" id="449393"/>
    <lineage>
        <taxon>unclassified sequences</taxon>
        <taxon>metagenomes</taxon>
        <taxon>ecological metagenomes</taxon>
    </lineage>
</organism>
<sequence>MPREERSDGDMGLVPVEVQQLSMTTYASSATVWQCHLEMVVHRFGVFTQSEQGCPTMTEMKLRSIAIATGWVALLLVAIGIHAFGMLSDQYTCADLGSQEAYLSGGGWGNAAECVTRNGSTFNAVRRPLELTSPLWSFVLVVGVVAIPCMWLLARRLGERQQKSRTSVR</sequence>
<reference evidence="2" key="1">
    <citation type="submission" date="2020-05" db="EMBL/GenBank/DDBJ databases">
        <authorList>
            <person name="Chiriac C."/>
            <person name="Salcher M."/>
            <person name="Ghai R."/>
            <person name="Kavagutti S V."/>
        </authorList>
    </citation>
    <scope>NUCLEOTIDE SEQUENCE</scope>
</reference>
<evidence type="ECO:0000313" key="2">
    <source>
        <dbReference type="EMBL" id="CAB4937136.1"/>
    </source>
</evidence>
<evidence type="ECO:0000256" key="1">
    <source>
        <dbReference type="SAM" id="Phobius"/>
    </source>
</evidence>
<accession>A0A6J7J210</accession>
<keyword evidence="1" id="KW-1133">Transmembrane helix</keyword>
<feature type="transmembrane region" description="Helical" evidence="1">
    <location>
        <begin position="65"/>
        <end position="87"/>
    </location>
</feature>
<dbReference type="EMBL" id="CAFBNC010000044">
    <property type="protein sequence ID" value="CAB4937136.1"/>
    <property type="molecule type" value="Genomic_DNA"/>
</dbReference>
<dbReference type="AlphaFoldDB" id="A0A6J7J210"/>
<keyword evidence="1" id="KW-0472">Membrane</keyword>